<sequence length="112" mass="13779">MIFISKYLVPKGYTGLTIFPFVFLKSIRFKTDYVLINHEKIHLKQQLEMLLIPFYLVYGLEFLCRLIQYKNWNLAYRNISFEREAYTNELDLDYLKQRPFWGFLKYLRVNDF</sequence>
<dbReference type="RefSeq" id="WP_316983784.1">
    <property type="nucleotide sequence ID" value="NZ_CP136521.1"/>
</dbReference>
<keyword evidence="1" id="KW-1133">Transmembrane helix</keyword>
<keyword evidence="1" id="KW-0812">Transmembrane</keyword>
<name>A0AA97EPZ6_9FLAO</name>
<feature type="transmembrane region" description="Helical" evidence="1">
    <location>
        <begin position="12"/>
        <end position="29"/>
    </location>
</feature>
<dbReference type="AlphaFoldDB" id="A0AA97EPZ6"/>
<gene>
    <name evidence="2" type="ORF">RNZ46_02335</name>
</gene>
<reference evidence="3" key="1">
    <citation type="submission" date="2024-06" db="EMBL/GenBank/DDBJ databases">
        <title>Hwangdonia haimaensis gen. nov., sp. nov., a member of the family Flavobacteriaceae isolated from the haima cold seep.</title>
        <authorList>
            <person name="Li J."/>
        </authorList>
    </citation>
    <scope>NUCLEOTIDE SEQUENCE [LARGE SCALE GENOMIC DNA]</scope>
    <source>
        <strain evidence="3">SCSIO 19198</strain>
    </source>
</reference>
<feature type="transmembrane region" description="Helical" evidence="1">
    <location>
        <begin position="49"/>
        <end position="67"/>
    </location>
</feature>
<dbReference type="Proteomes" id="UP001302486">
    <property type="component" value="Chromosome"/>
</dbReference>
<accession>A0AA97EPZ6</accession>
<keyword evidence="3" id="KW-1185">Reference proteome</keyword>
<proteinExistence type="predicted"/>
<evidence type="ECO:0000313" key="2">
    <source>
        <dbReference type="EMBL" id="WOD44110.1"/>
    </source>
</evidence>
<evidence type="ECO:0000313" key="3">
    <source>
        <dbReference type="Proteomes" id="UP001302486"/>
    </source>
</evidence>
<dbReference type="KEGG" id="hws:RNZ46_02335"/>
<dbReference type="EMBL" id="CP136521">
    <property type="protein sequence ID" value="WOD44110.1"/>
    <property type="molecule type" value="Genomic_DNA"/>
</dbReference>
<protein>
    <submittedName>
        <fullName evidence="2">Uncharacterized protein</fullName>
    </submittedName>
</protein>
<organism evidence="2 3">
    <name type="scientific">Hwangdonia lutea</name>
    <dbReference type="NCBI Taxonomy" id="3075823"/>
    <lineage>
        <taxon>Bacteria</taxon>
        <taxon>Pseudomonadati</taxon>
        <taxon>Bacteroidota</taxon>
        <taxon>Flavobacteriia</taxon>
        <taxon>Flavobacteriales</taxon>
        <taxon>Flavobacteriaceae</taxon>
        <taxon>Hwangdonia</taxon>
    </lineage>
</organism>
<evidence type="ECO:0000256" key="1">
    <source>
        <dbReference type="SAM" id="Phobius"/>
    </source>
</evidence>
<keyword evidence="1" id="KW-0472">Membrane</keyword>